<evidence type="ECO:0000313" key="1">
    <source>
        <dbReference type="EMBL" id="CAH1994258.1"/>
    </source>
</evidence>
<dbReference type="AlphaFoldDB" id="A0A9P0LGW4"/>
<comment type="caution">
    <text evidence="1">The sequence shown here is derived from an EMBL/GenBank/DDBJ whole genome shotgun (WGS) entry which is preliminary data.</text>
</comment>
<reference evidence="1" key="1">
    <citation type="submission" date="2022-03" db="EMBL/GenBank/DDBJ databases">
        <authorList>
            <person name="Sayadi A."/>
        </authorList>
    </citation>
    <scope>NUCLEOTIDE SEQUENCE</scope>
</reference>
<name>A0A9P0LGW4_ACAOB</name>
<proteinExistence type="predicted"/>
<dbReference type="EMBL" id="CAKOFQ010007195">
    <property type="protein sequence ID" value="CAH1994258.1"/>
    <property type="molecule type" value="Genomic_DNA"/>
</dbReference>
<protein>
    <submittedName>
        <fullName evidence="1">Uncharacterized protein</fullName>
    </submittedName>
</protein>
<dbReference type="Proteomes" id="UP001152888">
    <property type="component" value="Unassembled WGS sequence"/>
</dbReference>
<evidence type="ECO:0000313" key="2">
    <source>
        <dbReference type="Proteomes" id="UP001152888"/>
    </source>
</evidence>
<gene>
    <name evidence="1" type="ORF">ACAOBT_LOCUS22013</name>
</gene>
<accession>A0A9P0LGW4</accession>
<sequence length="72" mass="8335">MDLVIVFPILRSCSFNFLPCLDETAQTLIQTVQTSYCLYVFHLEKHDRALVKTNGLHGLICSTHMNTIFRLY</sequence>
<keyword evidence="2" id="KW-1185">Reference proteome</keyword>
<organism evidence="1 2">
    <name type="scientific">Acanthoscelides obtectus</name>
    <name type="common">Bean weevil</name>
    <name type="synonym">Bruchus obtectus</name>
    <dbReference type="NCBI Taxonomy" id="200917"/>
    <lineage>
        <taxon>Eukaryota</taxon>
        <taxon>Metazoa</taxon>
        <taxon>Ecdysozoa</taxon>
        <taxon>Arthropoda</taxon>
        <taxon>Hexapoda</taxon>
        <taxon>Insecta</taxon>
        <taxon>Pterygota</taxon>
        <taxon>Neoptera</taxon>
        <taxon>Endopterygota</taxon>
        <taxon>Coleoptera</taxon>
        <taxon>Polyphaga</taxon>
        <taxon>Cucujiformia</taxon>
        <taxon>Chrysomeloidea</taxon>
        <taxon>Chrysomelidae</taxon>
        <taxon>Bruchinae</taxon>
        <taxon>Bruchini</taxon>
        <taxon>Acanthoscelides</taxon>
    </lineage>
</organism>